<keyword evidence="1" id="KW-0732">Signal</keyword>
<sequence length="240" mass="28457">MRIKLLIAILLNLSIQTIFAQTSGLGSWNIMNVKYNLDEKWSVFGEAQLRSLKFYSDFHYYEYKGAISYKVQKNVNITLGAGSYQTYKEGGNFVIPKNNDEFRIWPQIVLYQSIGKFKIEQRYRTELRFTSSGYRNRFRYRLGVSYPFGKEINEYKPYQISASNEIFFTNNEPYFERNRFLVAFNYKPTKATTIQIGYLHQFDYKINDESGRDFLQVGYFIELLRKTNQNNSIDTDIKDN</sequence>
<dbReference type="EMBL" id="JBHZPZ010000012">
    <property type="protein sequence ID" value="MFE3868571.1"/>
    <property type="molecule type" value="Genomic_DNA"/>
</dbReference>
<feature type="chain" id="PRO_5045419864" evidence="1">
    <location>
        <begin position="21"/>
        <end position="240"/>
    </location>
</feature>
<name>A0ABW6HX23_9FLAO</name>
<keyword evidence="3" id="KW-1185">Reference proteome</keyword>
<dbReference type="Proteomes" id="UP001600109">
    <property type="component" value="Unassembled WGS sequence"/>
</dbReference>
<proteinExistence type="predicted"/>
<organism evidence="2 3">
    <name type="scientific">Flavobacterium xylosi</name>
    <dbReference type="NCBI Taxonomy" id="3230415"/>
    <lineage>
        <taxon>Bacteria</taxon>
        <taxon>Pseudomonadati</taxon>
        <taxon>Bacteroidota</taxon>
        <taxon>Flavobacteriia</taxon>
        <taxon>Flavobacteriales</taxon>
        <taxon>Flavobacteriaceae</taxon>
        <taxon>Flavobacterium</taxon>
    </lineage>
</organism>
<comment type="caution">
    <text evidence="2">The sequence shown here is derived from an EMBL/GenBank/DDBJ whole genome shotgun (WGS) entry which is preliminary data.</text>
</comment>
<protein>
    <submittedName>
        <fullName evidence="2">DUF2490 domain-containing protein</fullName>
    </submittedName>
</protein>
<dbReference type="Pfam" id="PF10677">
    <property type="entry name" value="DUF2490"/>
    <property type="match status" value="1"/>
</dbReference>
<dbReference type="InterPro" id="IPR019619">
    <property type="entry name" value="DUF2490"/>
</dbReference>
<feature type="signal peptide" evidence="1">
    <location>
        <begin position="1"/>
        <end position="20"/>
    </location>
</feature>
<dbReference type="RefSeq" id="WP_379855192.1">
    <property type="nucleotide sequence ID" value="NZ_JBHZPZ010000012.1"/>
</dbReference>
<accession>A0ABW6HX23</accession>
<evidence type="ECO:0000256" key="1">
    <source>
        <dbReference type="SAM" id="SignalP"/>
    </source>
</evidence>
<evidence type="ECO:0000313" key="3">
    <source>
        <dbReference type="Proteomes" id="UP001600109"/>
    </source>
</evidence>
<evidence type="ECO:0000313" key="2">
    <source>
        <dbReference type="EMBL" id="MFE3868571.1"/>
    </source>
</evidence>
<gene>
    <name evidence="2" type="ORF">ACFX5E_10870</name>
</gene>
<reference evidence="2 3" key="1">
    <citation type="submission" date="2024-06" db="EMBL/GenBank/DDBJ databases">
        <title>Flavobacterium spp. isolated from glacier.</title>
        <authorList>
            <person name="Han D."/>
        </authorList>
    </citation>
    <scope>NUCLEOTIDE SEQUENCE [LARGE SCALE GENOMIC DNA]</scope>
    <source>
        <strain evidence="2 3">LS2P90</strain>
    </source>
</reference>